<name>A0A6G2CCK9_9FIRM</name>
<dbReference type="InterPro" id="IPR050706">
    <property type="entry name" value="Cyclic-di-GMP_PDE-like"/>
</dbReference>
<dbReference type="SMART" id="SM00052">
    <property type="entry name" value="EAL"/>
    <property type="match status" value="1"/>
</dbReference>
<proteinExistence type="predicted"/>
<dbReference type="PROSITE" id="PS50883">
    <property type="entry name" value="EAL"/>
    <property type="match status" value="1"/>
</dbReference>
<dbReference type="SUPFAM" id="SSF48452">
    <property type="entry name" value="TPR-like"/>
    <property type="match status" value="1"/>
</dbReference>
<dbReference type="GO" id="GO:0071111">
    <property type="term" value="F:cyclic-guanylate-specific phosphodiesterase activity"/>
    <property type="evidence" value="ECO:0007669"/>
    <property type="project" value="InterPro"/>
</dbReference>
<dbReference type="AlphaFoldDB" id="A0A6G2CCK9"/>
<evidence type="ECO:0000313" key="1">
    <source>
        <dbReference type="EMBL" id="MTL94853.1"/>
    </source>
</evidence>
<dbReference type="CDD" id="cd01948">
    <property type="entry name" value="EAL"/>
    <property type="match status" value="1"/>
</dbReference>
<dbReference type="PANTHER" id="PTHR33121">
    <property type="entry name" value="CYCLIC DI-GMP PHOSPHODIESTERASE PDEF"/>
    <property type="match status" value="1"/>
</dbReference>
<dbReference type="SUPFAM" id="SSF141868">
    <property type="entry name" value="EAL domain-like"/>
    <property type="match status" value="1"/>
</dbReference>
<dbReference type="InterPro" id="IPR011990">
    <property type="entry name" value="TPR-like_helical_dom_sf"/>
</dbReference>
<dbReference type="Gene3D" id="3.20.20.450">
    <property type="entry name" value="EAL domain"/>
    <property type="match status" value="1"/>
</dbReference>
<dbReference type="InterPro" id="IPR001633">
    <property type="entry name" value="EAL_dom"/>
</dbReference>
<gene>
    <name evidence="1" type="ORF">GMA64_09970</name>
</gene>
<organism evidence="1">
    <name type="scientific">Turicibacter sanguinis</name>
    <dbReference type="NCBI Taxonomy" id="154288"/>
    <lineage>
        <taxon>Bacteria</taxon>
        <taxon>Bacillati</taxon>
        <taxon>Bacillota</taxon>
        <taxon>Erysipelotrichia</taxon>
        <taxon>Erysipelotrichales</taxon>
        <taxon>Turicibacteraceae</taxon>
        <taxon>Turicibacter</taxon>
    </lineage>
</organism>
<dbReference type="RefSeq" id="WP_129821696.1">
    <property type="nucleotide sequence ID" value="NZ_RCYV01000021.1"/>
</dbReference>
<dbReference type="PROSITE" id="PS50005">
    <property type="entry name" value="TPR"/>
    <property type="match status" value="1"/>
</dbReference>
<reference evidence="1" key="1">
    <citation type="journal article" date="2019" name="Nat. Med.">
        <title>A library of human gut bacterial isolates paired with longitudinal multiomics data enables mechanistic microbiome research.</title>
        <authorList>
            <person name="Poyet M."/>
            <person name="Groussin M."/>
            <person name="Gibbons S.M."/>
            <person name="Avila-Pacheco J."/>
            <person name="Jiang X."/>
            <person name="Kearney S.M."/>
            <person name="Perrotta A.R."/>
            <person name="Berdy B."/>
            <person name="Zhao S."/>
            <person name="Lieberman T.D."/>
            <person name="Swanson P.K."/>
            <person name="Smith M."/>
            <person name="Roesemann S."/>
            <person name="Alexander J.E."/>
            <person name="Rich S.A."/>
            <person name="Livny J."/>
            <person name="Vlamakis H."/>
            <person name="Clish C."/>
            <person name="Bullock K."/>
            <person name="Deik A."/>
            <person name="Scott J."/>
            <person name="Pierce K.A."/>
            <person name="Xavier R.J."/>
            <person name="Alm E.J."/>
        </authorList>
    </citation>
    <scope>NUCLEOTIDE SEQUENCE</scope>
    <source>
        <strain evidence="1">BIOML-A179</strain>
    </source>
</reference>
<dbReference type="Gene3D" id="1.25.40.10">
    <property type="entry name" value="Tetratricopeptide repeat domain"/>
    <property type="match status" value="1"/>
</dbReference>
<dbReference type="PANTHER" id="PTHR33121:SF70">
    <property type="entry name" value="SIGNALING PROTEIN YKOW"/>
    <property type="match status" value="1"/>
</dbReference>
<comment type="caution">
    <text evidence="1">The sequence shown here is derived from an EMBL/GenBank/DDBJ whole genome shotgun (WGS) entry which is preliminary data.</text>
</comment>
<dbReference type="InterPro" id="IPR035919">
    <property type="entry name" value="EAL_sf"/>
</dbReference>
<sequence>MGASISRKQLLSFFIQASYLLDKFYSIKESFNFDSISEDSLEKIIEVERSHQNFDYLVSLLILSEQYFVEQKEYHTAIVYLIECLSLLEELDFNNILKVYIYLELGYIFESNQFYKEAENYYKRALEVSVEKKNPLLVTYSFEKLSQIILKSCNRKGIIRFNSLVQLYGENFVPASIVFVFDLLNLYVNQDYDKILEVLSYHQDYQDLGVNREFLMIIYVIQTQSFYKLNKFEEIKWLDFSHDSSISKHNPYLMLYDLTYQLIYKKDEIGQYIADVTQKLSENHQYYLLRVFYYYLLGEESIVKDKECYLKIYELLGQNRQILFYEEGILKTKIQNVYQTYKQYYNQLDSVKFDDKYRIVSWQQMGAHYQCEYNSQTVVGFLMVDDCFCSEFSQELKESLINNLNAIIQGELTFCFHDHGLWFYFKACTGEVKLKQKLNSLLKPLYDNLQRKYTVAFCLPRFTSSDFSKTMRIVYTSFYGMVVHTELEQNYSVSFCQESSSYLALSEDIHNLLLKAYKEKNFIIDKKHFYNEGGQQLFGIEFKGILSDLNLVIDNLDGDKEVIRESLLMEVEMATLEIGCQLIKEAYQTIHSNPYLFIKLSRETLMNKLIVGRILNCLKRYNLNYNQIIISINEDVLFEQNEFLKKLINRLHELGVGVALDDYGTGSLTGSIRNLNINYLKLSPSLIQYLSSTYHYSGMMKSLISVCSNYNVKICCSDIDNKSSHDLISNFGIDVVSGSYYQRKLVV</sequence>
<protein>
    <submittedName>
        <fullName evidence="1">EAL domain-containing protein</fullName>
    </submittedName>
</protein>
<accession>A0A6G2CCK9</accession>
<dbReference type="EMBL" id="WMQV01000024">
    <property type="protein sequence ID" value="MTL94853.1"/>
    <property type="molecule type" value="Genomic_DNA"/>
</dbReference>
<dbReference type="InterPro" id="IPR019734">
    <property type="entry name" value="TPR_rpt"/>
</dbReference>
<dbReference type="Pfam" id="PF00563">
    <property type="entry name" value="EAL"/>
    <property type="match status" value="1"/>
</dbReference>